<evidence type="ECO:0000313" key="1">
    <source>
        <dbReference type="EMBL" id="PSN84337.1"/>
    </source>
</evidence>
<dbReference type="Proteomes" id="UP000240880">
    <property type="component" value="Unassembled WGS sequence"/>
</dbReference>
<organism evidence="1 2">
    <name type="scientific">Candidatus Marsarchaeota G1 archaeon OSP_D</name>
    <dbReference type="NCBI Taxonomy" id="1978155"/>
    <lineage>
        <taxon>Archaea</taxon>
        <taxon>Candidatus Marsarchaeota</taxon>
        <taxon>Candidatus Marsarchaeota group 1</taxon>
    </lineage>
</organism>
<gene>
    <name evidence="1" type="ORF">B9Q01_01240</name>
</gene>
<reference evidence="1 2" key="1">
    <citation type="submission" date="2017-04" db="EMBL/GenBank/DDBJ databases">
        <title>Novel microbial lineages endemic to geothermal iron-oxide mats fill important gaps in the evolutionary history of Archaea.</title>
        <authorList>
            <person name="Jay Z.J."/>
            <person name="Beam J.P."/>
            <person name="Dlakic M."/>
            <person name="Rusch D.B."/>
            <person name="Kozubal M.A."/>
            <person name="Inskeep W.P."/>
        </authorList>
    </citation>
    <scope>NUCLEOTIDE SEQUENCE [LARGE SCALE GENOMIC DNA]</scope>
    <source>
        <strain evidence="1">OSP_D</strain>
    </source>
</reference>
<protein>
    <submittedName>
        <fullName evidence="1">Uncharacterized protein</fullName>
    </submittedName>
</protein>
<sequence length="111" mass="12486">MVNEVFHDMRLTKASNTAPKLIILFMQCLRMCTSDTQSVKLMGLSFNLRNVSQTAENSSGPVYRLQIVGCCIMYEPVLTARYDFVSSQARLLWLHQLHTDLLPAPQGLGLP</sequence>
<dbReference type="AlphaFoldDB" id="A0A2R6AD92"/>
<comment type="caution">
    <text evidence="1">The sequence shown here is derived from an EMBL/GenBank/DDBJ whole genome shotgun (WGS) entry which is preliminary data.</text>
</comment>
<evidence type="ECO:0000313" key="2">
    <source>
        <dbReference type="Proteomes" id="UP000240880"/>
    </source>
</evidence>
<accession>A0A2R6AD92</accession>
<name>A0A2R6AD92_9ARCH</name>
<dbReference type="EMBL" id="NEXC01000004">
    <property type="protein sequence ID" value="PSN84337.1"/>
    <property type="molecule type" value="Genomic_DNA"/>
</dbReference>
<proteinExistence type="predicted"/>